<dbReference type="InterPro" id="IPR009057">
    <property type="entry name" value="Homeodomain-like_sf"/>
</dbReference>
<evidence type="ECO:0000259" key="2">
    <source>
        <dbReference type="Pfam" id="PF13358"/>
    </source>
</evidence>
<dbReference type="Gene3D" id="1.10.10.10">
    <property type="entry name" value="Winged helix-like DNA-binding domain superfamily/Winged helix DNA-binding domain"/>
    <property type="match status" value="1"/>
</dbReference>
<accession>A0A1Y1LMA2</accession>
<dbReference type="Pfam" id="PF13358">
    <property type="entry name" value="DDE_3"/>
    <property type="match status" value="1"/>
</dbReference>
<dbReference type="SUPFAM" id="SSF46689">
    <property type="entry name" value="Homeodomain-like"/>
    <property type="match status" value="1"/>
</dbReference>
<dbReference type="GO" id="GO:0003676">
    <property type="term" value="F:nucleic acid binding"/>
    <property type="evidence" value="ECO:0007669"/>
    <property type="project" value="InterPro"/>
</dbReference>
<dbReference type="Pfam" id="PF13384">
    <property type="entry name" value="HTH_23"/>
    <property type="match status" value="1"/>
</dbReference>
<dbReference type="EMBL" id="GEZM01057714">
    <property type="protein sequence ID" value="JAV72127.1"/>
    <property type="molecule type" value="Transcribed_RNA"/>
</dbReference>
<comment type="subcellular location">
    <subcellularLocation>
        <location evidence="1">Nucleus</location>
    </subcellularLocation>
</comment>
<dbReference type="GO" id="GO:0005634">
    <property type="term" value="C:nucleus"/>
    <property type="evidence" value="ECO:0007669"/>
    <property type="project" value="UniProtKB-SubCell"/>
</dbReference>
<dbReference type="Gene3D" id="3.30.420.10">
    <property type="entry name" value="Ribonuclease H-like superfamily/Ribonuclease H"/>
    <property type="match status" value="1"/>
</dbReference>
<evidence type="ECO:0000256" key="1">
    <source>
        <dbReference type="ARBA" id="ARBA00004123"/>
    </source>
</evidence>
<organism evidence="3">
    <name type="scientific">Photinus pyralis</name>
    <name type="common">Common eastern firefly</name>
    <name type="synonym">Lampyris pyralis</name>
    <dbReference type="NCBI Taxonomy" id="7054"/>
    <lineage>
        <taxon>Eukaryota</taxon>
        <taxon>Metazoa</taxon>
        <taxon>Ecdysozoa</taxon>
        <taxon>Arthropoda</taxon>
        <taxon>Hexapoda</taxon>
        <taxon>Insecta</taxon>
        <taxon>Pterygota</taxon>
        <taxon>Neoptera</taxon>
        <taxon>Endopterygota</taxon>
        <taxon>Coleoptera</taxon>
        <taxon>Polyphaga</taxon>
        <taxon>Elateriformia</taxon>
        <taxon>Elateroidea</taxon>
        <taxon>Lampyridae</taxon>
        <taxon>Lampyrinae</taxon>
        <taxon>Photinus</taxon>
    </lineage>
</organism>
<dbReference type="AlphaFoldDB" id="A0A1Y1LMA2"/>
<dbReference type="PANTHER" id="PTHR23022">
    <property type="entry name" value="TRANSPOSABLE ELEMENT-RELATED"/>
    <property type="match status" value="1"/>
</dbReference>
<protein>
    <recommendedName>
        <fullName evidence="2">Tc1-like transposase DDE domain-containing protein</fullName>
    </recommendedName>
</protein>
<dbReference type="InterPro" id="IPR047655">
    <property type="entry name" value="Transpos_IS630-like"/>
</dbReference>
<dbReference type="NCBIfam" id="NF033545">
    <property type="entry name" value="transpos_IS630"/>
    <property type="match status" value="1"/>
</dbReference>
<feature type="domain" description="Tc1-like transposase DDE" evidence="2">
    <location>
        <begin position="170"/>
        <end position="318"/>
    </location>
</feature>
<dbReference type="InterPro" id="IPR038717">
    <property type="entry name" value="Tc1-like_DDE_dom"/>
</dbReference>
<dbReference type="PANTHER" id="PTHR23022:SF135">
    <property type="entry name" value="SI:DKEY-77F5.3"/>
    <property type="match status" value="1"/>
</dbReference>
<dbReference type="InterPro" id="IPR052338">
    <property type="entry name" value="Transposase_5"/>
</dbReference>
<name>A0A1Y1LMA2_PHOPY</name>
<proteinExistence type="predicted"/>
<reference evidence="3" key="1">
    <citation type="journal article" date="2016" name="Sci. Rep.">
        <title>Molecular characterization of firefly nuptial gifts: a multi-omics approach sheds light on postcopulatory sexual selection.</title>
        <authorList>
            <person name="Al-Wathiqui N."/>
            <person name="Fallon T.R."/>
            <person name="South A."/>
            <person name="Weng J.K."/>
            <person name="Lewis S.M."/>
        </authorList>
    </citation>
    <scope>NUCLEOTIDE SEQUENCE</scope>
</reference>
<dbReference type="InterPro" id="IPR036388">
    <property type="entry name" value="WH-like_DNA-bd_sf"/>
</dbReference>
<dbReference type="InterPro" id="IPR036397">
    <property type="entry name" value="RNaseH_sf"/>
</dbReference>
<sequence length="360" mass="41303">MVRGAATSSHLRSLIVKQYCQGNTVREVAEALNIAKSTVFNVIKHYRENGDICVKGKSSGRPKLVSARNQRSLIKLCKKGRRNTLRDITAQWNEESGLKLSRECCRQWIHKSGLKFYKVCHNNSTNFSLRILFYHTKAKEKPLLTTKQKKNRYQWAKSKLSWTVDDWSKIIFSDESKFDVCVGDFRKRVIRSKNEAFHPDCIKRTVKFPKGVMIWGCMSAKGLGYFEVIDGTVNAEKYQNILKNRLLPSIEKLYGEEDFVFQQDGASCHTAKSTQKWLSENGITVLSWPSSSPDLNIIETLWHKMKQQLRNNPQRTVPDLKLKLADMWTKFTPEFCKTLAATMPARIAAVVKAKGDVTPY</sequence>
<evidence type="ECO:0000313" key="3">
    <source>
        <dbReference type="EMBL" id="JAV72127.1"/>
    </source>
</evidence>